<evidence type="ECO:0000259" key="1">
    <source>
        <dbReference type="Pfam" id="PF00496"/>
    </source>
</evidence>
<dbReference type="EMBL" id="CAEZTL010000042">
    <property type="protein sequence ID" value="CAB4569015.1"/>
    <property type="molecule type" value="Genomic_DNA"/>
</dbReference>
<dbReference type="GO" id="GO:1904680">
    <property type="term" value="F:peptide transmembrane transporter activity"/>
    <property type="evidence" value="ECO:0007669"/>
    <property type="project" value="TreeGrafter"/>
</dbReference>
<dbReference type="GO" id="GO:0015833">
    <property type="term" value="P:peptide transport"/>
    <property type="evidence" value="ECO:0007669"/>
    <property type="project" value="TreeGrafter"/>
</dbReference>
<dbReference type="AlphaFoldDB" id="A0A6J6E1D2"/>
<name>A0A6J6E1D2_9ZZZZ</name>
<dbReference type="InterPro" id="IPR039424">
    <property type="entry name" value="SBP_5"/>
</dbReference>
<evidence type="ECO:0000313" key="2">
    <source>
        <dbReference type="EMBL" id="CAB4569015.1"/>
    </source>
</evidence>
<reference evidence="2" key="1">
    <citation type="submission" date="2020-05" db="EMBL/GenBank/DDBJ databases">
        <authorList>
            <person name="Chiriac C."/>
            <person name="Salcher M."/>
            <person name="Ghai R."/>
            <person name="Kavagutti S V."/>
        </authorList>
    </citation>
    <scope>NUCLEOTIDE SEQUENCE</scope>
</reference>
<proteinExistence type="predicted"/>
<dbReference type="Gene3D" id="3.40.190.10">
    <property type="entry name" value="Periplasmic binding protein-like II"/>
    <property type="match status" value="1"/>
</dbReference>
<feature type="domain" description="Solute-binding protein family 5" evidence="1">
    <location>
        <begin position="87"/>
        <end position="499"/>
    </location>
</feature>
<dbReference type="InterPro" id="IPR000914">
    <property type="entry name" value="SBP_5_dom"/>
</dbReference>
<accession>A0A6J6E1D2</accession>
<dbReference type="PANTHER" id="PTHR30290:SF83">
    <property type="entry name" value="ABC TRANSPORTER SUBSTRATE-BINDING PROTEIN"/>
    <property type="match status" value="1"/>
</dbReference>
<dbReference type="PANTHER" id="PTHR30290">
    <property type="entry name" value="PERIPLASMIC BINDING COMPONENT OF ABC TRANSPORTER"/>
    <property type="match status" value="1"/>
</dbReference>
<gene>
    <name evidence="2" type="ORF">UFOPK1683_00567</name>
</gene>
<dbReference type="Gene3D" id="3.10.105.10">
    <property type="entry name" value="Dipeptide-binding Protein, Domain 3"/>
    <property type="match status" value="1"/>
</dbReference>
<organism evidence="2">
    <name type="scientific">freshwater metagenome</name>
    <dbReference type="NCBI Taxonomy" id="449393"/>
    <lineage>
        <taxon>unclassified sequences</taxon>
        <taxon>metagenomes</taxon>
        <taxon>ecological metagenomes</taxon>
    </lineage>
</organism>
<protein>
    <submittedName>
        <fullName evidence="2">Unannotated protein</fullName>
    </submittedName>
</protein>
<dbReference type="Pfam" id="PF00496">
    <property type="entry name" value="SBP_bac_5"/>
    <property type="match status" value="1"/>
</dbReference>
<sequence>MSKLTGSKGKFIAAAAVVALLIGGFVVRAGSSSSEGGTITYLTNAESWTHADPNRNYTGQHIAWFGSYMHRTLTAYARAAGTEGSSVVPDLATDTGRASNDNKTWEFTLRDGVTFEDGSAITCEDIKYGVSRTFATDVITDGPTYAISMLDIPSAEDGSSVYKGPYATENNDTAAYDKAVTCSADNKTITFNLKRSVGDFNYTVTYLSFSPVPKASDTGDAYDMAPVSSGPYKIEKYKAKDEMVLVRNENWSKDSDPIRQAFPDRIVVRFGLAEEVRDQLILSDSEPNAFSLDAILPTNLPTVFDDNGAPRAEWAERALNVYDPYVRYAAFNVKKVPCLEVRRAVYFAKDAAGLVQLSGGAAFGGDPADGAIKPLMGLDYAKVTGLEDFQPAGNAAVAKALMEKAKTTCPDVYARATDPKRGLVYDTADSETNKKGAAIWIDSMMKNAGIVMKFNFIEPGAYYSIVLDATKQSDLSAGGWAPDWANASTVIPELFTKEGGFPMSQNWDDAAYAAFKTKSDAALAEPDRVKQGKMWAELNQYVVDQMWIVPGIFSKTQEIWGSGLGGIFFWEPQGAPSFGDIYIK</sequence>
<dbReference type="SUPFAM" id="SSF53850">
    <property type="entry name" value="Periplasmic binding protein-like II"/>
    <property type="match status" value="1"/>
</dbReference>